<accession>A0A6M0RUV3</accession>
<keyword evidence="2" id="KW-0175">Coiled coil</keyword>
<dbReference type="InterPro" id="IPR019734">
    <property type="entry name" value="TPR_rpt"/>
</dbReference>
<dbReference type="PROSITE" id="PS50005">
    <property type="entry name" value="TPR"/>
    <property type="match status" value="1"/>
</dbReference>
<dbReference type="AlphaFoldDB" id="A0A6M0RUV3"/>
<dbReference type="EMBL" id="QXHD01000004">
    <property type="protein sequence ID" value="NEZ60045.1"/>
    <property type="molecule type" value="Genomic_DNA"/>
</dbReference>
<proteinExistence type="predicted"/>
<organism evidence="3 4">
    <name type="scientific">Adonisia turfae CCMR0081</name>
    <dbReference type="NCBI Taxonomy" id="2292702"/>
    <lineage>
        <taxon>Bacteria</taxon>
        <taxon>Bacillati</taxon>
        <taxon>Cyanobacteriota</taxon>
        <taxon>Adonisia</taxon>
        <taxon>Adonisia turfae</taxon>
    </lineage>
</organism>
<keyword evidence="1" id="KW-0802">TPR repeat</keyword>
<gene>
    <name evidence="3" type="ORF">DXZ20_31260</name>
</gene>
<dbReference type="PANTHER" id="PTHR10098:SF108">
    <property type="entry name" value="TETRATRICOPEPTIDE REPEAT PROTEIN 28"/>
    <property type="match status" value="1"/>
</dbReference>
<feature type="coiled-coil region" evidence="2">
    <location>
        <begin position="290"/>
        <end position="350"/>
    </location>
</feature>
<feature type="repeat" description="TPR" evidence="1">
    <location>
        <begin position="270"/>
        <end position="303"/>
    </location>
</feature>
<comment type="caution">
    <text evidence="3">The sequence shown here is derived from an EMBL/GenBank/DDBJ whole genome shotgun (WGS) entry which is preliminary data.</text>
</comment>
<name>A0A6M0RUV3_9CYAN</name>
<evidence type="ECO:0000313" key="3">
    <source>
        <dbReference type="EMBL" id="NEZ60045.1"/>
    </source>
</evidence>
<evidence type="ECO:0000256" key="1">
    <source>
        <dbReference type="PROSITE-ProRule" id="PRU00339"/>
    </source>
</evidence>
<dbReference type="Gene3D" id="1.25.40.10">
    <property type="entry name" value="Tetratricopeptide repeat domain"/>
    <property type="match status" value="1"/>
</dbReference>
<dbReference type="RefSeq" id="WP_163702761.1">
    <property type="nucleotide sequence ID" value="NZ_QXHD01000004.1"/>
</dbReference>
<evidence type="ECO:0000313" key="4">
    <source>
        <dbReference type="Proteomes" id="UP000481033"/>
    </source>
</evidence>
<sequence length="373" mass="42246">MFKDILRSLDIRQPKIIGRKLSSFFAVRYQRLKHNFKSYRYPLLALTIVLGIGVVEPALNPPVADACFFWQACARRRGTASNTRAGGKRTGRILGGNDASVPYVISPRNAWIQEPGPTQPYTIRWNPVEGTRRYTVRIWRWTFERDQPELALWQETTLDNTPSLDFPQYVSLEPGHYYSIEVVTDQGVSSDLDEGYYESGFQLIFEEDYEELRSQLTDVTPITPADSTSDNRELLEEAALARAGIFFLEEMYADALTILQSLADSPEASDLVYTALGDTYSKSGLNQLAIESYQRALTLAAANADRLSEATTRVNLANVYATLGLFDDALEQLYQARDAYEQLNESTEIARLDRRINVISTLLTRQREESHTP</sequence>
<keyword evidence="4" id="KW-1185">Reference proteome</keyword>
<dbReference type="SMART" id="SM00028">
    <property type="entry name" value="TPR"/>
    <property type="match status" value="2"/>
</dbReference>
<dbReference type="PANTHER" id="PTHR10098">
    <property type="entry name" value="RAPSYN-RELATED"/>
    <property type="match status" value="1"/>
</dbReference>
<evidence type="ECO:0000256" key="2">
    <source>
        <dbReference type="SAM" id="Coils"/>
    </source>
</evidence>
<reference evidence="3 4" key="1">
    <citation type="journal article" date="2020" name="Microb. Ecol.">
        <title>Ecogenomics of the Marine Benthic Filamentous Cyanobacterium Adonisia.</title>
        <authorList>
            <person name="Walter J.M."/>
            <person name="Coutinho F.H."/>
            <person name="Leomil L."/>
            <person name="Hargreaves P.I."/>
            <person name="Campeao M.E."/>
            <person name="Vieira V.V."/>
            <person name="Silva B.S."/>
            <person name="Fistarol G.O."/>
            <person name="Salomon P.S."/>
            <person name="Sawabe T."/>
            <person name="Mino S."/>
            <person name="Hosokawa M."/>
            <person name="Miyashita H."/>
            <person name="Maruyama F."/>
            <person name="van Verk M.C."/>
            <person name="Dutilh B.E."/>
            <person name="Thompson C.C."/>
            <person name="Thompson F.L."/>
        </authorList>
    </citation>
    <scope>NUCLEOTIDE SEQUENCE [LARGE SCALE GENOMIC DNA]</scope>
    <source>
        <strain evidence="3 4">CCMR0081</strain>
    </source>
</reference>
<protein>
    <submittedName>
        <fullName evidence="3">Tetratricopeptide repeat protein</fullName>
    </submittedName>
</protein>
<dbReference type="Pfam" id="PF13424">
    <property type="entry name" value="TPR_12"/>
    <property type="match status" value="1"/>
</dbReference>
<dbReference type="InterPro" id="IPR011990">
    <property type="entry name" value="TPR-like_helical_dom_sf"/>
</dbReference>
<dbReference type="SUPFAM" id="SSF48452">
    <property type="entry name" value="TPR-like"/>
    <property type="match status" value="1"/>
</dbReference>
<dbReference type="Proteomes" id="UP000481033">
    <property type="component" value="Unassembled WGS sequence"/>
</dbReference>